<organism evidence="7">
    <name type="scientific">Amphimedon queenslandica</name>
    <name type="common">Sponge</name>
    <dbReference type="NCBI Taxonomy" id="400682"/>
    <lineage>
        <taxon>Eukaryota</taxon>
        <taxon>Metazoa</taxon>
        <taxon>Porifera</taxon>
        <taxon>Demospongiae</taxon>
        <taxon>Heteroscleromorpha</taxon>
        <taxon>Haplosclerida</taxon>
        <taxon>Niphatidae</taxon>
        <taxon>Amphimedon</taxon>
    </lineage>
</organism>
<dbReference type="Pfam" id="PF05462">
    <property type="entry name" value="Dicty_CAR"/>
    <property type="match status" value="1"/>
</dbReference>
<evidence type="ECO:0000256" key="2">
    <source>
        <dbReference type="ARBA" id="ARBA00022692"/>
    </source>
</evidence>
<feature type="transmembrane region" description="Helical" evidence="5">
    <location>
        <begin position="94"/>
        <end position="116"/>
    </location>
</feature>
<dbReference type="STRING" id="400682.A0A1X7UNV9"/>
<dbReference type="PANTHER" id="PTHR23112">
    <property type="entry name" value="G PROTEIN-COUPLED RECEPTOR 157-RELATED"/>
    <property type="match status" value="1"/>
</dbReference>
<dbReference type="PRINTS" id="PR02001">
    <property type="entry name" value="GCR1CAMPR"/>
</dbReference>
<gene>
    <name evidence="7" type="primary">105312996</name>
</gene>
<dbReference type="OrthoDB" id="100006at2759"/>
<dbReference type="PROSITE" id="PS50261">
    <property type="entry name" value="G_PROTEIN_RECEP_F2_4"/>
    <property type="match status" value="1"/>
</dbReference>
<keyword evidence="8" id="KW-1185">Reference proteome</keyword>
<dbReference type="EnsemblMetazoa" id="Aqu2.1.29675_001">
    <property type="protein sequence ID" value="Aqu2.1.29675_001"/>
    <property type="gene ID" value="Aqu2.1.29675"/>
</dbReference>
<evidence type="ECO:0000313" key="8">
    <source>
        <dbReference type="Proteomes" id="UP000007879"/>
    </source>
</evidence>
<dbReference type="eggNOG" id="ENOG502QTGV">
    <property type="taxonomic scope" value="Eukaryota"/>
</dbReference>
<dbReference type="KEGG" id="aqu:105312996"/>
<dbReference type="GO" id="GO:0005886">
    <property type="term" value="C:plasma membrane"/>
    <property type="evidence" value="ECO:0007669"/>
    <property type="project" value="TreeGrafter"/>
</dbReference>
<feature type="transmembrane region" description="Helical" evidence="5">
    <location>
        <begin position="269"/>
        <end position="288"/>
    </location>
</feature>
<sequence>MANNSSIDTSCFPTSHQLEIIGWVSIGTGGASLISCILILFVAILFQKYRGTTQRVILYLTITVFLNSILYLLHGIRTILEGATDSDFCIALAFLDQVISWMEFLAILCLTVDFFVKSVFLKFNTERFEIVYALVIFILPFTFNWVPFLGNTYGYGGTNCWIKQYKDMNCSETDKLGLAFRFGLYWIPFYIIMTFVIIAYFISLFKARRRITQYSATTPTFSEQTIKELLLSEVRQYQLYPFIMIVIFSLGIISRIAEAVDDGKNFFALRVFHVVVMAIQGPVIAIVFTMDYDTRKQICNPRQILTACFGLWCCCRKNRVREYTAIIHEGSFISDPIMTPKQSSSMEEESLATGSGYITANKKNEVI</sequence>
<accession>A0A1X7UNV9</accession>
<reference evidence="7" key="2">
    <citation type="submission" date="2017-05" db="UniProtKB">
        <authorList>
            <consortium name="EnsemblMetazoa"/>
        </authorList>
    </citation>
    <scope>IDENTIFICATION</scope>
</reference>
<feature type="transmembrane region" description="Helical" evidence="5">
    <location>
        <begin position="184"/>
        <end position="205"/>
    </location>
</feature>
<dbReference type="InterPro" id="IPR022343">
    <property type="entry name" value="GCR1-cAMP_receptor"/>
</dbReference>
<dbReference type="GO" id="GO:0007189">
    <property type="term" value="P:adenylate cyclase-activating G protein-coupled receptor signaling pathway"/>
    <property type="evidence" value="ECO:0007669"/>
    <property type="project" value="TreeGrafter"/>
</dbReference>
<feature type="transmembrane region" description="Helical" evidence="5">
    <location>
        <begin position="56"/>
        <end position="74"/>
    </location>
</feature>
<feature type="transmembrane region" description="Helical" evidence="5">
    <location>
        <begin position="239"/>
        <end position="257"/>
    </location>
</feature>
<dbReference type="PANTHER" id="PTHR23112:SF43">
    <property type="entry name" value="CYCLIC AMP RECEPTOR-LIKE PROTEIN A"/>
    <property type="match status" value="1"/>
</dbReference>
<comment type="subcellular location">
    <subcellularLocation>
        <location evidence="1">Membrane</location>
        <topology evidence="1">Multi-pass membrane protein</topology>
    </subcellularLocation>
</comment>
<dbReference type="AlphaFoldDB" id="A0A1X7UNV9"/>
<dbReference type="Proteomes" id="UP000007879">
    <property type="component" value="Unassembled WGS sequence"/>
</dbReference>
<dbReference type="SUPFAM" id="SSF81321">
    <property type="entry name" value="Family A G protein-coupled receptor-like"/>
    <property type="match status" value="1"/>
</dbReference>
<protein>
    <recommendedName>
        <fullName evidence="6">G-protein coupled receptors family 2 profile 2 domain-containing protein</fullName>
    </recommendedName>
</protein>
<dbReference type="EnsemblMetazoa" id="XM_011406083.2">
    <property type="protein sequence ID" value="XP_011404385.1"/>
    <property type="gene ID" value="LOC105312996"/>
</dbReference>
<dbReference type="InterPro" id="IPR017981">
    <property type="entry name" value="GPCR_2-like_7TM"/>
</dbReference>
<feature type="domain" description="G-protein coupled receptors family 2 profile 2" evidence="6">
    <location>
        <begin position="21"/>
        <end position="292"/>
    </location>
</feature>
<evidence type="ECO:0000313" key="7">
    <source>
        <dbReference type="EnsemblMetazoa" id="Aqu2.1.29675_001"/>
    </source>
</evidence>
<evidence type="ECO:0000256" key="1">
    <source>
        <dbReference type="ARBA" id="ARBA00004141"/>
    </source>
</evidence>
<dbReference type="GO" id="GO:0004930">
    <property type="term" value="F:G protein-coupled receptor activity"/>
    <property type="evidence" value="ECO:0007669"/>
    <property type="project" value="TreeGrafter"/>
</dbReference>
<evidence type="ECO:0000256" key="3">
    <source>
        <dbReference type="ARBA" id="ARBA00022989"/>
    </source>
</evidence>
<keyword evidence="3 5" id="KW-1133">Transmembrane helix</keyword>
<dbReference type="GO" id="GO:0007166">
    <property type="term" value="P:cell surface receptor signaling pathway"/>
    <property type="evidence" value="ECO:0007669"/>
    <property type="project" value="InterPro"/>
</dbReference>
<evidence type="ECO:0000259" key="6">
    <source>
        <dbReference type="PROSITE" id="PS50261"/>
    </source>
</evidence>
<feature type="transmembrane region" description="Helical" evidence="5">
    <location>
        <begin position="20"/>
        <end position="44"/>
    </location>
</feature>
<dbReference type="Gene3D" id="1.20.1070.10">
    <property type="entry name" value="Rhodopsin 7-helix transmembrane proteins"/>
    <property type="match status" value="1"/>
</dbReference>
<keyword evidence="4 5" id="KW-0472">Membrane</keyword>
<keyword evidence="2 5" id="KW-0812">Transmembrane</keyword>
<evidence type="ECO:0000256" key="4">
    <source>
        <dbReference type="ARBA" id="ARBA00023136"/>
    </source>
</evidence>
<evidence type="ECO:0000256" key="5">
    <source>
        <dbReference type="SAM" id="Phobius"/>
    </source>
</evidence>
<dbReference type="InParanoid" id="A0A1X7UNV9"/>
<name>A0A1X7UNV9_AMPQE</name>
<proteinExistence type="predicted"/>
<reference evidence="8" key="1">
    <citation type="journal article" date="2010" name="Nature">
        <title>The Amphimedon queenslandica genome and the evolution of animal complexity.</title>
        <authorList>
            <person name="Srivastava M."/>
            <person name="Simakov O."/>
            <person name="Chapman J."/>
            <person name="Fahey B."/>
            <person name="Gauthier M.E."/>
            <person name="Mitros T."/>
            <person name="Richards G.S."/>
            <person name="Conaco C."/>
            <person name="Dacre M."/>
            <person name="Hellsten U."/>
            <person name="Larroux C."/>
            <person name="Putnam N.H."/>
            <person name="Stanke M."/>
            <person name="Adamska M."/>
            <person name="Darling A."/>
            <person name="Degnan S.M."/>
            <person name="Oakley T.H."/>
            <person name="Plachetzki D.C."/>
            <person name="Zhai Y."/>
            <person name="Adamski M."/>
            <person name="Calcino A."/>
            <person name="Cummins S.F."/>
            <person name="Goodstein D.M."/>
            <person name="Harris C."/>
            <person name="Jackson D.J."/>
            <person name="Leys S.P."/>
            <person name="Shu S."/>
            <person name="Woodcroft B.J."/>
            <person name="Vervoort M."/>
            <person name="Kosik K.S."/>
            <person name="Manning G."/>
            <person name="Degnan B.M."/>
            <person name="Rokhsar D.S."/>
        </authorList>
    </citation>
    <scope>NUCLEOTIDE SEQUENCE [LARGE SCALE GENOMIC DNA]</scope>
</reference>
<feature type="transmembrane region" description="Helical" evidence="5">
    <location>
        <begin position="128"/>
        <end position="146"/>
    </location>
</feature>